<comment type="similarity">
    <text evidence="1 6">Belongs to the VPS29 family.</text>
</comment>
<evidence type="ECO:0000256" key="5">
    <source>
        <dbReference type="ARBA" id="ARBA00031913"/>
    </source>
</evidence>
<evidence type="ECO:0000259" key="7">
    <source>
        <dbReference type="Pfam" id="PF12850"/>
    </source>
</evidence>
<name>A0A7E5A0A5_PANRE</name>
<dbReference type="InterPro" id="IPR028661">
    <property type="entry name" value="Vps29"/>
</dbReference>
<dbReference type="GO" id="GO:0042147">
    <property type="term" value="P:retrograde transport, endosome to Golgi"/>
    <property type="evidence" value="ECO:0007669"/>
    <property type="project" value="InterPro"/>
</dbReference>
<keyword evidence="3 6" id="KW-0813">Transport</keyword>
<evidence type="ECO:0000256" key="3">
    <source>
        <dbReference type="ARBA" id="ARBA00022448"/>
    </source>
</evidence>
<accession>A0A7E5A0A5</accession>
<keyword evidence="8" id="KW-1185">Reference proteome</keyword>
<dbReference type="FunFam" id="3.60.21.10:FF:000015">
    <property type="entry name" value="Vacuolar protein sorting-associated protein 29"/>
    <property type="match status" value="1"/>
</dbReference>
<reference evidence="8" key="1">
    <citation type="journal article" date="2013" name="Genetics">
        <title>The draft genome and transcriptome of Panagrellus redivivus are shaped by the harsh demands of a free-living lifestyle.</title>
        <authorList>
            <person name="Srinivasan J."/>
            <person name="Dillman A.R."/>
            <person name="Macchietto M.G."/>
            <person name="Heikkinen L."/>
            <person name="Lakso M."/>
            <person name="Fracchia K.M."/>
            <person name="Antoshechkin I."/>
            <person name="Mortazavi A."/>
            <person name="Wong G."/>
            <person name="Sternberg P.W."/>
        </authorList>
    </citation>
    <scope>NUCLEOTIDE SEQUENCE [LARGE SCALE GENOMIC DNA]</scope>
    <source>
        <strain evidence="8">MT8872</strain>
    </source>
</reference>
<evidence type="ECO:0000256" key="2">
    <source>
        <dbReference type="ARBA" id="ARBA00017767"/>
    </source>
</evidence>
<comment type="function">
    <text evidence="6">Component of the commander complex that is essential for endosomal recycling of transmembrane cargos; the commander complex is composed of the Csubcomplex and the retriever subcomplex. Component of the retriever complex, which is a heterotrimeric complex related to retromer cargo-selective complex (CSC) and essential for retromer-independent retrieval and recycling of numerous cargos. Component of the retromer cargo-selective complex (CSC). The CSC is believed to be the core functional component of retromer or respective retromer complex variants acting to prevent missorting of selected transmembrane cargo proteins into the lysosomal degradation pathway. In the endosomes, retriever complex drives the retrieval and recycling of NxxY-motif-containing cargo proteins by coupling to snx17, a cargo essential for the homeostatic maintenance of numerous cell surface proteins associated with processes that include cell migration, cell adhesion, nutrient supply and cell signaling. The recruitment of the retriever complex to the endosomal membrane involves Cand WASH complexes.</text>
</comment>
<dbReference type="InterPro" id="IPR000979">
    <property type="entry name" value="Phosphodiesterase_MJ0936/Vps29"/>
</dbReference>
<evidence type="ECO:0000313" key="9">
    <source>
        <dbReference type="WBParaSite" id="Pan_g5991.t1"/>
    </source>
</evidence>
<dbReference type="GO" id="GO:0015031">
    <property type="term" value="P:protein transport"/>
    <property type="evidence" value="ECO:0007669"/>
    <property type="project" value="UniProtKB-KW"/>
</dbReference>
<evidence type="ECO:0000313" key="8">
    <source>
        <dbReference type="Proteomes" id="UP000492821"/>
    </source>
</evidence>
<dbReference type="WBParaSite" id="Pan_g5991.t1">
    <property type="protein sequence ID" value="Pan_g5991.t1"/>
    <property type="gene ID" value="Pan_g5991"/>
</dbReference>
<dbReference type="GO" id="GO:0031410">
    <property type="term" value="C:cytoplasmic vesicle"/>
    <property type="evidence" value="ECO:0007669"/>
    <property type="project" value="UniProtKB-ARBA"/>
</dbReference>
<dbReference type="AlphaFoldDB" id="A0A7E5A0A5"/>
<dbReference type="GO" id="GO:0005829">
    <property type="term" value="C:cytosol"/>
    <property type="evidence" value="ECO:0007669"/>
    <property type="project" value="GOC"/>
</dbReference>
<dbReference type="CDD" id="cd07394">
    <property type="entry name" value="MPP_Vps29"/>
    <property type="match status" value="1"/>
</dbReference>
<dbReference type="NCBIfam" id="TIGR00040">
    <property type="entry name" value="yfcE"/>
    <property type="match status" value="1"/>
</dbReference>
<proteinExistence type="inferred from homology"/>
<dbReference type="InterPro" id="IPR029052">
    <property type="entry name" value="Metallo-depent_PP-like"/>
</dbReference>
<reference evidence="9" key="2">
    <citation type="submission" date="2020-10" db="UniProtKB">
        <authorList>
            <consortium name="WormBaseParasite"/>
        </authorList>
    </citation>
    <scope>IDENTIFICATION</scope>
</reference>
<feature type="domain" description="Calcineurin-like phosphoesterase" evidence="7">
    <location>
        <begin position="1"/>
        <end position="141"/>
    </location>
</feature>
<protein>
    <recommendedName>
        <fullName evidence="2 6">Vacuolar protein sorting-associated protein 29</fullName>
    </recommendedName>
    <alternativeName>
        <fullName evidence="5 6">Vesicle protein sorting 29</fullName>
    </alternativeName>
</protein>
<dbReference type="Gene3D" id="3.60.21.10">
    <property type="match status" value="1"/>
</dbReference>
<dbReference type="InterPro" id="IPR024654">
    <property type="entry name" value="Calcineurin-like_PHP_lpxH"/>
</dbReference>
<evidence type="ECO:0000256" key="1">
    <source>
        <dbReference type="ARBA" id="ARBA00005945"/>
    </source>
</evidence>
<evidence type="ECO:0000256" key="6">
    <source>
        <dbReference type="RuleBase" id="RU362040"/>
    </source>
</evidence>
<keyword evidence="4 6" id="KW-0653">Protein transport</keyword>
<dbReference type="PANTHER" id="PTHR11124">
    <property type="entry name" value="VACUOLAR SORTING PROTEIN VPS29"/>
    <property type="match status" value="1"/>
</dbReference>
<dbReference type="Pfam" id="PF12850">
    <property type="entry name" value="Metallophos_2"/>
    <property type="match status" value="1"/>
</dbReference>
<dbReference type="GO" id="GO:0030904">
    <property type="term" value="C:retromer complex"/>
    <property type="evidence" value="ECO:0007669"/>
    <property type="project" value="InterPro"/>
</dbReference>
<dbReference type="Proteomes" id="UP000492821">
    <property type="component" value="Unassembled WGS sequence"/>
</dbReference>
<sequence length="189" mass="20911">MLVLVIGDLHVPLREHSLPPKFKKLLVPNKMQHILCTGNLISREMLDYLRSLSNDIHVVRGDFDNDSSLPETKIITIGAFRVGLIHGHQVIPWGDIEALELTARQLNVDVLVSGNTHKAGAFMKDGITYVNPGSATGAFSTITEGEIIPSFSLLDIRGDVIAVYTYNLVDDDVKVDRFSYDKSKKPVSQ</sequence>
<organism evidence="8 9">
    <name type="scientific">Panagrellus redivivus</name>
    <name type="common">Microworm</name>
    <dbReference type="NCBI Taxonomy" id="6233"/>
    <lineage>
        <taxon>Eukaryota</taxon>
        <taxon>Metazoa</taxon>
        <taxon>Ecdysozoa</taxon>
        <taxon>Nematoda</taxon>
        <taxon>Chromadorea</taxon>
        <taxon>Rhabditida</taxon>
        <taxon>Tylenchina</taxon>
        <taxon>Panagrolaimomorpha</taxon>
        <taxon>Panagrolaimoidea</taxon>
        <taxon>Panagrolaimidae</taxon>
        <taxon>Panagrellus</taxon>
    </lineage>
</organism>
<evidence type="ECO:0000256" key="4">
    <source>
        <dbReference type="ARBA" id="ARBA00022927"/>
    </source>
</evidence>
<dbReference type="SUPFAM" id="SSF56300">
    <property type="entry name" value="Metallo-dependent phosphatases"/>
    <property type="match status" value="1"/>
</dbReference>